<sequence length="94" mass="10136">GFHSFVRAIFPTLGIQQLEQTLVNISAEMELIANATAAAITALQIEVQSLKEVVWQNCRVLDLLTVQAGGVCTLINESCCAYIDQSGVILSNVQ</sequence>
<keyword evidence="3" id="KW-1185">Reference proteome</keyword>
<dbReference type="EMBL" id="VZZW01005340">
    <property type="protein sequence ID" value="NXW39083.1"/>
    <property type="molecule type" value="Genomic_DNA"/>
</dbReference>
<gene>
    <name evidence="2" type="primary">Ervs711</name>
    <name evidence="2" type="ORF">PHASIM_R14816</name>
</gene>
<evidence type="ECO:0000313" key="2">
    <source>
        <dbReference type="EMBL" id="NXW39083.1"/>
    </source>
</evidence>
<dbReference type="SUPFAM" id="SSF58069">
    <property type="entry name" value="Virus ectodomain"/>
    <property type="match status" value="1"/>
</dbReference>
<organism evidence="2 3">
    <name type="scientific">Phaetusa simplex</name>
    <name type="common">large-billed tern</name>
    <dbReference type="NCBI Taxonomy" id="297813"/>
    <lineage>
        <taxon>Eukaryota</taxon>
        <taxon>Metazoa</taxon>
        <taxon>Chordata</taxon>
        <taxon>Craniata</taxon>
        <taxon>Vertebrata</taxon>
        <taxon>Euteleostomi</taxon>
        <taxon>Archelosauria</taxon>
        <taxon>Archosauria</taxon>
        <taxon>Dinosauria</taxon>
        <taxon>Saurischia</taxon>
        <taxon>Theropoda</taxon>
        <taxon>Coelurosauria</taxon>
        <taxon>Aves</taxon>
        <taxon>Neognathae</taxon>
        <taxon>Neoaves</taxon>
        <taxon>Charadriiformes</taxon>
        <taxon>Laridae</taxon>
        <taxon>Phaetusa</taxon>
    </lineage>
</organism>
<feature type="non-terminal residue" evidence="2">
    <location>
        <position position="1"/>
    </location>
</feature>
<evidence type="ECO:0000313" key="3">
    <source>
        <dbReference type="Proteomes" id="UP000556165"/>
    </source>
</evidence>
<evidence type="ECO:0000256" key="1">
    <source>
        <dbReference type="ARBA" id="ARBA00023157"/>
    </source>
</evidence>
<accession>A0A7L4BNT2</accession>
<keyword evidence="1" id="KW-1015">Disulfide bond</keyword>
<dbReference type="PANTHER" id="PTHR10424">
    <property type="entry name" value="VIRAL ENVELOPE PROTEIN"/>
    <property type="match status" value="1"/>
</dbReference>
<dbReference type="Pfam" id="PF00429">
    <property type="entry name" value="TLV_coat"/>
    <property type="match status" value="1"/>
</dbReference>
<reference evidence="2 3" key="1">
    <citation type="submission" date="2019-09" db="EMBL/GenBank/DDBJ databases">
        <title>Bird 10,000 Genomes (B10K) Project - Family phase.</title>
        <authorList>
            <person name="Zhang G."/>
        </authorList>
    </citation>
    <scope>NUCLEOTIDE SEQUENCE [LARGE SCALE GENOMIC DNA]</scope>
    <source>
        <strain evidence="2">B10K-DU-009-16</strain>
        <tissue evidence="2">Muscle</tissue>
    </source>
</reference>
<name>A0A7L4BNT2_9CHAR</name>
<dbReference type="PANTHER" id="PTHR10424:SF73">
    <property type="entry name" value="ENDOGENOUS RETROVIRUS GROUP FC1 ENV POLYPROTEIN-RELATED"/>
    <property type="match status" value="1"/>
</dbReference>
<feature type="non-terminal residue" evidence="2">
    <location>
        <position position="94"/>
    </location>
</feature>
<dbReference type="Gene3D" id="1.10.287.210">
    <property type="match status" value="1"/>
</dbReference>
<comment type="caution">
    <text evidence="2">The sequence shown here is derived from an EMBL/GenBank/DDBJ whole genome shotgun (WGS) entry which is preliminary data.</text>
</comment>
<dbReference type="InterPro" id="IPR018154">
    <property type="entry name" value="TLV/ENV_coat_polyprotein"/>
</dbReference>
<protein>
    <submittedName>
        <fullName evidence="2">ENVT1 protein</fullName>
    </submittedName>
</protein>
<dbReference type="Proteomes" id="UP000556165">
    <property type="component" value="Unassembled WGS sequence"/>
</dbReference>
<dbReference type="AlphaFoldDB" id="A0A7L4BNT2"/>
<proteinExistence type="predicted"/>